<feature type="domain" description="Cupin type-2" evidence="1">
    <location>
        <begin position="45"/>
        <end position="91"/>
    </location>
</feature>
<dbReference type="SUPFAM" id="SSF51182">
    <property type="entry name" value="RmlC-like cupins"/>
    <property type="match status" value="1"/>
</dbReference>
<proteinExistence type="predicted"/>
<name>B9LUC5_HALLT</name>
<dbReference type="Proteomes" id="UP000000740">
    <property type="component" value="Chromosome 1"/>
</dbReference>
<dbReference type="RefSeq" id="WP_012659914.1">
    <property type="nucleotide sequence ID" value="NC_012029.1"/>
</dbReference>
<dbReference type="InterPro" id="IPR011051">
    <property type="entry name" value="RmlC_Cupin_sf"/>
</dbReference>
<dbReference type="eggNOG" id="arCOG03006">
    <property type="taxonomic scope" value="Archaea"/>
</dbReference>
<sequence>MGYDATAYDDVEPRAPGMYFLRDALNCEGLGVTVVEADDGWEGMEHDHAEDGQEEVYVLLHGAATLTVDGDTVELAPGDAVRVDADSTRDLAFSADGSKMVIAGAP</sequence>
<dbReference type="EMBL" id="CP001365">
    <property type="protein sequence ID" value="ACM56282.1"/>
    <property type="molecule type" value="Genomic_DNA"/>
</dbReference>
<accession>B9LUC5</accession>
<dbReference type="InterPro" id="IPR013096">
    <property type="entry name" value="Cupin_2"/>
</dbReference>
<dbReference type="InterPro" id="IPR014710">
    <property type="entry name" value="RmlC-like_jellyroll"/>
</dbReference>
<gene>
    <name evidence="2" type="ordered locus">Hlac_0680</name>
</gene>
<dbReference type="GeneID" id="7401815"/>
<reference evidence="2 3" key="1">
    <citation type="journal article" date="2016" name="Stand. Genomic Sci.">
        <title>Complete genome sequence of the Antarctic Halorubrum lacusprofundi type strain ACAM 34.</title>
        <authorList>
            <person name="Anderson I.J."/>
            <person name="DasSarma P."/>
            <person name="Lucas S."/>
            <person name="Copeland A."/>
            <person name="Lapidus A."/>
            <person name="Del Rio T.G."/>
            <person name="Tice H."/>
            <person name="Dalin E."/>
            <person name="Bruce D.C."/>
            <person name="Goodwin L."/>
            <person name="Pitluck S."/>
            <person name="Sims D."/>
            <person name="Brettin T.S."/>
            <person name="Detter J.C."/>
            <person name="Han C.S."/>
            <person name="Larimer F."/>
            <person name="Hauser L."/>
            <person name="Land M."/>
            <person name="Ivanova N."/>
            <person name="Richardson P."/>
            <person name="Cavicchioli R."/>
            <person name="DasSarma S."/>
            <person name="Woese C.R."/>
            <person name="Kyrpides N.C."/>
        </authorList>
    </citation>
    <scope>NUCLEOTIDE SEQUENCE [LARGE SCALE GENOMIC DNA]</scope>
    <source>
        <strain evidence="3">ATCC 49239 / DSM 5036 / JCM 8891 / ACAM 34</strain>
    </source>
</reference>
<dbReference type="HOGENOM" id="CLU_144575_1_0_2"/>
<dbReference type="KEGG" id="hla:Hlac_0680"/>
<organism evidence="2 3">
    <name type="scientific">Halorubrum lacusprofundi (strain ATCC 49239 / DSM 5036 / JCM 8891 / ACAM 34)</name>
    <dbReference type="NCBI Taxonomy" id="416348"/>
    <lineage>
        <taxon>Archaea</taxon>
        <taxon>Methanobacteriati</taxon>
        <taxon>Methanobacteriota</taxon>
        <taxon>Stenosarchaea group</taxon>
        <taxon>Halobacteria</taxon>
        <taxon>Halobacteriales</taxon>
        <taxon>Haloferacaceae</taxon>
        <taxon>Halorubrum</taxon>
    </lineage>
</organism>
<dbReference type="Pfam" id="PF07883">
    <property type="entry name" value="Cupin_2"/>
    <property type="match status" value="1"/>
</dbReference>
<keyword evidence="3" id="KW-1185">Reference proteome</keyword>
<evidence type="ECO:0000259" key="1">
    <source>
        <dbReference type="Pfam" id="PF07883"/>
    </source>
</evidence>
<dbReference type="Gene3D" id="2.60.120.10">
    <property type="entry name" value="Jelly Rolls"/>
    <property type="match status" value="1"/>
</dbReference>
<protein>
    <submittedName>
        <fullName evidence="2">Cupin 2 conserved barrel domain protein</fullName>
    </submittedName>
</protein>
<evidence type="ECO:0000313" key="2">
    <source>
        <dbReference type="EMBL" id="ACM56282.1"/>
    </source>
</evidence>
<evidence type="ECO:0000313" key="3">
    <source>
        <dbReference type="Proteomes" id="UP000000740"/>
    </source>
</evidence>
<dbReference type="AlphaFoldDB" id="B9LUC5"/>